<evidence type="ECO:0000313" key="2">
    <source>
        <dbReference type="Proteomes" id="UP000319432"/>
    </source>
</evidence>
<dbReference type="EMBL" id="CP033464">
    <property type="protein sequence ID" value="QDX94786.1"/>
    <property type="molecule type" value="Genomic_DNA"/>
</dbReference>
<organism evidence="1 2">
    <name type="scientific">Brevibacillus laterosporus</name>
    <name type="common">Bacillus laterosporus</name>
    <dbReference type="NCBI Taxonomy" id="1465"/>
    <lineage>
        <taxon>Bacteria</taxon>
        <taxon>Bacillati</taxon>
        <taxon>Bacillota</taxon>
        <taxon>Bacilli</taxon>
        <taxon>Bacillales</taxon>
        <taxon>Paenibacillaceae</taxon>
        <taxon>Brevibacillus</taxon>
    </lineage>
</organism>
<accession>A0A502I6C6</accession>
<dbReference type="Proteomes" id="UP000319432">
    <property type="component" value="Chromosome"/>
</dbReference>
<name>A0A502I6C6_BRELA</name>
<evidence type="ECO:0000313" key="1">
    <source>
        <dbReference type="EMBL" id="QDX94786.1"/>
    </source>
</evidence>
<dbReference type="Pfam" id="PF10720">
    <property type="entry name" value="DUF2515"/>
    <property type="match status" value="1"/>
</dbReference>
<sequence length="358" mass="42215">MPTFTKKQILNNIRHEVKEANANNITRTNAYYSFYQAYPEIDWALLAHLVSRNGGWQMTDLQGEWLPKLLPQQEIEDFFAFLERCNWLIFQDAYPQLLLYAAMKSHTQDFSSWLPELGVSQFMIPIWSRFWHAFGQPERKVWEPFGTFMRNERNLLTWGLIINEQNYIHQRVITHPYFVTHVLERLDFTLPAMFSLEQVLFPYRMSCSNTYDKMLGLSVTNFEELSIRIQIGKTLYHHLFADFERLKAICQFCREIPHTGSRADYWPDRFTPNKAVTSSSNYSPSLSYSPALEQVWPPVQHMTAGGMDWFCDVSWYAQLVQETLLPVIGESEYKTSLDIIKTGTHWFSPFLKTGQWFH</sequence>
<proteinExistence type="predicted"/>
<dbReference type="AlphaFoldDB" id="A0A502I6C6"/>
<protein>
    <submittedName>
        <fullName evidence="1">DUF2515 domain-containing protein</fullName>
    </submittedName>
</protein>
<dbReference type="InterPro" id="IPR019658">
    <property type="entry name" value="DUF2515"/>
</dbReference>
<dbReference type="OrthoDB" id="2690514at2"/>
<keyword evidence="2" id="KW-1185">Reference proteome</keyword>
<gene>
    <name evidence="1" type="ORF">EEL30_22350</name>
</gene>
<reference evidence="1 2" key="1">
    <citation type="submission" date="2018-11" db="EMBL/GenBank/DDBJ databases">
        <title>Phylogenetic determinants of toxin gene distribution in genomes of Brevibacillus laterosporus.</title>
        <authorList>
            <person name="Glare T.R."/>
            <person name="Durrant A."/>
            <person name="Berry C."/>
            <person name="Palma L."/>
            <person name="Ormskirk M."/>
            <person name="Cox M.O."/>
        </authorList>
    </citation>
    <scope>NUCLEOTIDE SEQUENCE [LARGE SCALE GENOMIC DNA]</scope>
    <source>
        <strain evidence="1 2">1821L</strain>
    </source>
</reference>